<dbReference type="Gene3D" id="3.30.70.100">
    <property type="match status" value="1"/>
</dbReference>
<gene>
    <name evidence="1" type="ORF">MM236_04000</name>
</gene>
<proteinExistence type="predicted"/>
<keyword evidence="2" id="KW-1185">Reference proteome</keyword>
<name>A0ABS9UL85_9BACT</name>
<dbReference type="Proteomes" id="UP001165488">
    <property type="component" value="Unassembled WGS sequence"/>
</dbReference>
<sequence>MKIATTPPPPYYAVIFTNLLRNDQEGYIEMAELMETLVIKQKGYLGHESVRDCLGITVSYWESIDDIKAWKMQSEHLIAQKMGVEKWYSQFKTRICKVERDYEFCF</sequence>
<dbReference type="InterPro" id="IPR011008">
    <property type="entry name" value="Dimeric_a/b-barrel"/>
</dbReference>
<keyword evidence="1" id="KW-0560">Oxidoreductase</keyword>
<dbReference type="PANTHER" id="PTHR37811">
    <property type="entry name" value="BLL5343 PROTEIN"/>
    <property type="match status" value="1"/>
</dbReference>
<dbReference type="SUPFAM" id="SSF54909">
    <property type="entry name" value="Dimeric alpha+beta barrel"/>
    <property type="match status" value="1"/>
</dbReference>
<keyword evidence="1" id="KW-0503">Monooxygenase</keyword>
<protein>
    <submittedName>
        <fullName evidence="1">Antibiotic biosynthesis monooxygenase</fullName>
    </submittedName>
</protein>
<organism evidence="1 2">
    <name type="scientific">Belliella calami</name>
    <dbReference type="NCBI Taxonomy" id="2923436"/>
    <lineage>
        <taxon>Bacteria</taxon>
        <taxon>Pseudomonadati</taxon>
        <taxon>Bacteroidota</taxon>
        <taxon>Cytophagia</taxon>
        <taxon>Cytophagales</taxon>
        <taxon>Cyclobacteriaceae</taxon>
        <taxon>Belliella</taxon>
    </lineage>
</organism>
<dbReference type="InterPro" id="IPR052936">
    <property type="entry name" value="Jasmonate_Hydroxylase-like"/>
</dbReference>
<reference evidence="1" key="1">
    <citation type="submission" date="2022-03" db="EMBL/GenBank/DDBJ databases">
        <title>De novo assembled genomes of Belliella spp. (Cyclobacteriaceae) strains.</title>
        <authorList>
            <person name="Szabo A."/>
            <person name="Korponai K."/>
            <person name="Felfoldi T."/>
        </authorList>
    </citation>
    <scope>NUCLEOTIDE SEQUENCE</scope>
    <source>
        <strain evidence="1">DSM 107340</strain>
    </source>
</reference>
<evidence type="ECO:0000313" key="2">
    <source>
        <dbReference type="Proteomes" id="UP001165488"/>
    </source>
</evidence>
<dbReference type="PANTHER" id="PTHR37811:SF2">
    <property type="entry name" value="ABM DOMAIN-CONTAINING PROTEIN"/>
    <property type="match status" value="1"/>
</dbReference>
<accession>A0ABS9UL85</accession>
<dbReference type="EMBL" id="JAKZGS010000002">
    <property type="protein sequence ID" value="MCH7397134.1"/>
    <property type="molecule type" value="Genomic_DNA"/>
</dbReference>
<dbReference type="RefSeq" id="WP_241273636.1">
    <property type="nucleotide sequence ID" value="NZ_JAKZGS010000002.1"/>
</dbReference>
<dbReference type="GO" id="GO:0004497">
    <property type="term" value="F:monooxygenase activity"/>
    <property type="evidence" value="ECO:0007669"/>
    <property type="project" value="UniProtKB-KW"/>
</dbReference>
<evidence type="ECO:0000313" key="1">
    <source>
        <dbReference type="EMBL" id="MCH7397134.1"/>
    </source>
</evidence>
<comment type="caution">
    <text evidence="1">The sequence shown here is derived from an EMBL/GenBank/DDBJ whole genome shotgun (WGS) entry which is preliminary data.</text>
</comment>